<proteinExistence type="inferred from homology"/>
<organism evidence="6 7">
    <name type="scientific">Macrostomum lignano</name>
    <dbReference type="NCBI Taxonomy" id="282301"/>
    <lineage>
        <taxon>Eukaryota</taxon>
        <taxon>Metazoa</taxon>
        <taxon>Spiralia</taxon>
        <taxon>Lophotrochozoa</taxon>
        <taxon>Platyhelminthes</taxon>
        <taxon>Rhabditophora</taxon>
        <taxon>Macrostomorpha</taxon>
        <taxon>Macrostomida</taxon>
        <taxon>Macrostomidae</taxon>
        <taxon>Macrostomum</taxon>
    </lineage>
</organism>
<dbReference type="CDD" id="cd14752">
    <property type="entry name" value="GH31_N"/>
    <property type="match status" value="1"/>
</dbReference>
<dbReference type="Pfam" id="PF01055">
    <property type="entry name" value="Glyco_hydro_31_2nd"/>
    <property type="match status" value="1"/>
</dbReference>
<comment type="similarity">
    <text evidence="1 5">Belongs to the glycosyl hydrolase 31 family.</text>
</comment>
<dbReference type="InterPro" id="IPR048395">
    <property type="entry name" value="Glyco_hydro_31_C"/>
</dbReference>
<accession>A0A1I8HUH5</accession>
<dbReference type="GO" id="GO:0004558">
    <property type="term" value="F:alpha-1,4-glucosidase activity"/>
    <property type="evidence" value="ECO:0007669"/>
    <property type="project" value="TreeGrafter"/>
</dbReference>
<dbReference type="SUPFAM" id="SSF51445">
    <property type="entry name" value="(Trans)glycosidases"/>
    <property type="match status" value="1"/>
</dbReference>
<dbReference type="InterPro" id="IPR013780">
    <property type="entry name" value="Glyco_hydro_b"/>
</dbReference>
<dbReference type="CDD" id="cd06602">
    <property type="entry name" value="GH31_MGAM_SI_GAA"/>
    <property type="match status" value="1"/>
</dbReference>
<dbReference type="WBParaSite" id="maker-uti_cns_0008109-snap-gene-0.19-mRNA-1">
    <property type="protein sequence ID" value="maker-uti_cns_0008109-snap-gene-0.19-mRNA-1"/>
    <property type="gene ID" value="maker-uti_cns_0008109-snap-gene-0.19"/>
</dbReference>
<dbReference type="SUPFAM" id="SSF74650">
    <property type="entry name" value="Galactose mutarotase-like"/>
    <property type="match status" value="1"/>
</dbReference>
<evidence type="ECO:0000256" key="2">
    <source>
        <dbReference type="ARBA" id="ARBA00022801"/>
    </source>
</evidence>
<dbReference type="Pfam" id="PF21365">
    <property type="entry name" value="Glyco_hydro_31_3rd"/>
    <property type="match status" value="1"/>
</dbReference>
<evidence type="ECO:0000256" key="5">
    <source>
        <dbReference type="RuleBase" id="RU361185"/>
    </source>
</evidence>
<dbReference type="STRING" id="282301.A0A1I8HUH5"/>
<dbReference type="SUPFAM" id="SSF51011">
    <property type="entry name" value="Glycosyl hydrolase domain"/>
    <property type="match status" value="1"/>
</dbReference>
<keyword evidence="2 5" id="KW-0378">Hydrolase</keyword>
<dbReference type="InterPro" id="IPR030458">
    <property type="entry name" value="Glyco_hydro_31_AS"/>
</dbReference>
<dbReference type="OrthoDB" id="1334205at2759"/>
<dbReference type="PANTHER" id="PTHR22762:SF133">
    <property type="entry name" value="P-TYPE DOMAIN-CONTAINING PROTEIN"/>
    <property type="match status" value="1"/>
</dbReference>
<evidence type="ECO:0000313" key="6">
    <source>
        <dbReference type="Proteomes" id="UP000095280"/>
    </source>
</evidence>
<evidence type="ECO:0000313" key="7">
    <source>
        <dbReference type="WBParaSite" id="maker-uti_cns_0008109-snap-gene-0.19-mRNA-1"/>
    </source>
</evidence>
<dbReference type="FunFam" id="2.60.40.1180:FF:000001">
    <property type="entry name" value="Maltase-glucoamylase, intestinal"/>
    <property type="match status" value="1"/>
</dbReference>
<keyword evidence="4 5" id="KW-0326">Glycosidase</keyword>
<dbReference type="PANTHER" id="PTHR22762">
    <property type="entry name" value="ALPHA-GLUCOSIDASE"/>
    <property type="match status" value="1"/>
</dbReference>
<sequence>MKPRLNVVLVASAGLLLAAASICVQRAGAVKTNCFPELKQNEDPGRERCEQRKCEYEGQQSDNSPSCLWTRSGYIVSSVAENTNTQYSAVVTRQQDYNGPFPGSRDLDELRFSVKAISDNGLRITISDLGGVRYQVPKEALNIPEPGPTNPDATVYRWEANTSSSLLDVYQKTHPDQAIMSLLKTGFVFSDQFIQLSLGLDCQNIVGFGEHNHERLVHDRRYKRWSIFTRDASPTGPGNIYGAHPYFVCTDAGKHMSVLLKNSNAIEVELTPDGIVYRVLGGILDFYVFMASSPESLAQTYSAAIGHPLMPPYWSLGFQLCRWGYRNITEVQNVIARNRAIGLPYDAQYGDIDYMQNTMDFTIDATNYPGLSSMVDDLHSHGQKYFVILDPAISSDEEMHKQVLPSQRYEPYHDGLARGVYVKNLDDTVHEGEVWPGRTVFPDYTLSATQAWWERWVSDFYYNQSIRVDGLWIDMNEPASFTYEPHKPQNFCPNNTWNYPPYIPTSFIGDRFYEKTICMETKHNWGRHYDVHSLYGHSMGMQSYQTLRNLFPEKRPIVFSRSTFVGSGRYAQHWLGDNHSRWPDLHWSIITMLEFNLFGFPYNGADICGFVYDATREMCIRWTQLGAFYPFSRNHNIKEADGVRTRDQDPASWDAEAQKIMKDALFFRYKYLPYLYTLFHYAHTNGATVVRSLAHEFPNDTAAVRIDEQFLWGSAMLISPVLSPAKLSIQAYLPPEDGWYDAYTGEEVQETGFVMLDAPLEHINVHIRKGFILPWQTPSTTTVSSRQNGLGLLVAAKQLPSSNLKATGSLFWDDGESFETYTAKKFILHEFELSTDETSGNHVLVIRTPFNGYKDPNSLKFENITILGFDTSKDWSVSVNSEQHSGIRVNPNRKTLILDSLSLPLGQSHSITFAVRSAGTAVASVIAVAICALLSTAVTGNNRWSLAILN</sequence>
<dbReference type="PROSITE" id="PS00129">
    <property type="entry name" value="GLYCOSYL_HYDROL_F31_1"/>
    <property type="match status" value="1"/>
</dbReference>
<dbReference type="GO" id="GO:0030246">
    <property type="term" value="F:carbohydrate binding"/>
    <property type="evidence" value="ECO:0007669"/>
    <property type="project" value="InterPro"/>
</dbReference>
<evidence type="ECO:0000256" key="1">
    <source>
        <dbReference type="ARBA" id="ARBA00007806"/>
    </source>
</evidence>
<protein>
    <submittedName>
        <fullName evidence="7">NtCtMGAM_N domain-containing protein</fullName>
    </submittedName>
</protein>
<dbReference type="Gene3D" id="2.60.40.1760">
    <property type="entry name" value="glycosyl hydrolase (family 31)"/>
    <property type="match status" value="1"/>
</dbReference>
<dbReference type="Gene3D" id="3.20.20.80">
    <property type="entry name" value="Glycosidases"/>
    <property type="match status" value="1"/>
</dbReference>
<evidence type="ECO:0000256" key="3">
    <source>
        <dbReference type="ARBA" id="ARBA00023180"/>
    </source>
</evidence>
<dbReference type="Proteomes" id="UP000095280">
    <property type="component" value="Unplaced"/>
</dbReference>
<dbReference type="InterPro" id="IPR000322">
    <property type="entry name" value="Glyco_hydro_31_TIM"/>
</dbReference>
<dbReference type="AlphaFoldDB" id="A0A1I8HUH5"/>
<dbReference type="InterPro" id="IPR017853">
    <property type="entry name" value="GH"/>
</dbReference>
<reference evidence="7" key="1">
    <citation type="submission" date="2016-11" db="UniProtKB">
        <authorList>
            <consortium name="WormBaseParasite"/>
        </authorList>
    </citation>
    <scope>IDENTIFICATION</scope>
</reference>
<keyword evidence="6" id="KW-1185">Reference proteome</keyword>
<dbReference type="Gene3D" id="2.60.40.1180">
    <property type="entry name" value="Golgi alpha-mannosidase II"/>
    <property type="match status" value="2"/>
</dbReference>
<dbReference type="GO" id="GO:0005975">
    <property type="term" value="P:carbohydrate metabolic process"/>
    <property type="evidence" value="ECO:0007669"/>
    <property type="project" value="InterPro"/>
</dbReference>
<keyword evidence="3" id="KW-0325">Glycoprotein</keyword>
<name>A0A1I8HUH5_9PLAT</name>
<dbReference type="InterPro" id="IPR011013">
    <property type="entry name" value="Gal_mutarotase_sf_dom"/>
</dbReference>
<evidence type="ECO:0000256" key="4">
    <source>
        <dbReference type="ARBA" id="ARBA00023295"/>
    </source>
</evidence>